<sequence>MKKRFSVMLLAVYAIVALLYPWWYSVMRRFVETTFELWPVMLAQSGIAAGRMLILLTRAQLVERTFSRGNLVFYLLLAGGTVLMAIVSFFSAFSDPVFLSVLAAECLFELVLFLIYTRRSRQR</sequence>
<gene>
    <name evidence="2" type="ORF">H9712_06000</name>
</gene>
<feature type="transmembrane region" description="Helical" evidence="1">
    <location>
        <begin position="7"/>
        <end position="25"/>
    </location>
</feature>
<organism evidence="2 3">
    <name type="scientific">Candidatus Flavonifractor intestinigallinarum</name>
    <dbReference type="NCBI Taxonomy" id="2838586"/>
    <lineage>
        <taxon>Bacteria</taxon>
        <taxon>Bacillati</taxon>
        <taxon>Bacillota</taxon>
        <taxon>Clostridia</taxon>
        <taxon>Eubacteriales</taxon>
        <taxon>Oscillospiraceae</taxon>
        <taxon>Flavonifractor</taxon>
    </lineage>
</organism>
<dbReference type="EMBL" id="DWXO01000059">
    <property type="protein sequence ID" value="HJB80518.1"/>
    <property type="molecule type" value="Genomic_DNA"/>
</dbReference>
<feature type="transmembrane region" description="Helical" evidence="1">
    <location>
        <begin position="97"/>
        <end position="116"/>
    </location>
</feature>
<comment type="caution">
    <text evidence="2">The sequence shown here is derived from an EMBL/GenBank/DDBJ whole genome shotgun (WGS) entry which is preliminary data.</text>
</comment>
<reference evidence="2" key="2">
    <citation type="submission" date="2021-04" db="EMBL/GenBank/DDBJ databases">
        <authorList>
            <person name="Gilroy R."/>
        </authorList>
    </citation>
    <scope>NUCLEOTIDE SEQUENCE</scope>
    <source>
        <strain evidence="2">CHK192-8294</strain>
    </source>
</reference>
<keyword evidence="1" id="KW-0812">Transmembrane</keyword>
<protein>
    <submittedName>
        <fullName evidence="2">Uncharacterized protein</fullName>
    </submittedName>
</protein>
<proteinExistence type="predicted"/>
<keyword evidence="1" id="KW-1133">Transmembrane helix</keyword>
<dbReference type="AlphaFoldDB" id="A0A9D2MMQ6"/>
<feature type="transmembrane region" description="Helical" evidence="1">
    <location>
        <begin position="37"/>
        <end position="59"/>
    </location>
</feature>
<accession>A0A9D2MMQ6</accession>
<evidence type="ECO:0000313" key="3">
    <source>
        <dbReference type="Proteomes" id="UP000823921"/>
    </source>
</evidence>
<reference evidence="2" key="1">
    <citation type="journal article" date="2021" name="PeerJ">
        <title>Extensive microbial diversity within the chicken gut microbiome revealed by metagenomics and culture.</title>
        <authorList>
            <person name="Gilroy R."/>
            <person name="Ravi A."/>
            <person name="Getino M."/>
            <person name="Pursley I."/>
            <person name="Horton D.L."/>
            <person name="Alikhan N.F."/>
            <person name="Baker D."/>
            <person name="Gharbi K."/>
            <person name="Hall N."/>
            <person name="Watson M."/>
            <person name="Adriaenssens E.M."/>
            <person name="Foster-Nyarko E."/>
            <person name="Jarju S."/>
            <person name="Secka A."/>
            <person name="Antonio M."/>
            <person name="Oren A."/>
            <person name="Chaudhuri R.R."/>
            <person name="La Ragione R."/>
            <person name="Hildebrand F."/>
            <person name="Pallen M.J."/>
        </authorList>
    </citation>
    <scope>NUCLEOTIDE SEQUENCE</scope>
    <source>
        <strain evidence="2">CHK192-8294</strain>
    </source>
</reference>
<evidence type="ECO:0000313" key="2">
    <source>
        <dbReference type="EMBL" id="HJB80518.1"/>
    </source>
</evidence>
<evidence type="ECO:0000256" key="1">
    <source>
        <dbReference type="SAM" id="Phobius"/>
    </source>
</evidence>
<name>A0A9D2MMQ6_9FIRM</name>
<keyword evidence="1" id="KW-0472">Membrane</keyword>
<feature type="transmembrane region" description="Helical" evidence="1">
    <location>
        <begin position="71"/>
        <end position="91"/>
    </location>
</feature>
<dbReference type="Proteomes" id="UP000823921">
    <property type="component" value="Unassembled WGS sequence"/>
</dbReference>